<name>A0A4S4LDP8_9AGAM</name>
<evidence type="ECO:0000313" key="1">
    <source>
        <dbReference type="EMBL" id="THH09261.1"/>
    </source>
</evidence>
<keyword evidence="2" id="KW-1185">Reference proteome</keyword>
<reference evidence="1 2" key="1">
    <citation type="submission" date="2019-02" db="EMBL/GenBank/DDBJ databases">
        <title>Genome sequencing of the rare red list fungi Phellinidium pouzarii.</title>
        <authorList>
            <person name="Buettner E."/>
            <person name="Kellner H."/>
        </authorList>
    </citation>
    <scope>NUCLEOTIDE SEQUENCE [LARGE SCALE GENOMIC DNA]</scope>
    <source>
        <strain evidence="1 2">DSM 108285</strain>
    </source>
</reference>
<dbReference type="Proteomes" id="UP000308199">
    <property type="component" value="Unassembled WGS sequence"/>
</dbReference>
<organism evidence="1 2">
    <name type="scientific">Phellinidium pouzarii</name>
    <dbReference type="NCBI Taxonomy" id="167371"/>
    <lineage>
        <taxon>Eukaryota</taxon>
        <taxon>Fungi</taxon>
        <taxon>Dikarya</taxon>
        <taxon>Basidiomycota</taxon>
        <taxon>Agaricomycotina</taxon>
        <taxon>Agaricomycetes</taxon>
        <taxon>Hymenochaetales</taxon>
        <taxon>Hymenochaetaceae</taxon>
        <taxon>Phellinidium</taxon>
    </lineage>
</organism>
<gene>
    <name evidence="1" type="ORF">EW145_g2144</name>
</gene>
<accession>A0A4S4LDP8</accession>
<proteinExistence type="predicted"/>
<dbReference type="EMBL" id="SGPK01000070">
    <property type="protein sequence ID" value="THH09261.1"/>
    <property type="molecule type" value="Genomic_DNA"/>
</dbReference>
<comment type="caution">
    <text evidence="1">The sequence shown here is derived from an EMBL/GenBank/DDBJ whole genome shotgun (WGS) entry which is preliminary data.</text>
</comment>
<protein>
    <submittedName>
        <fullName evidence="1">Uncharacterized protein</fullName>
    </submittedName>
</protein>
<sequence length="122" mass="12816">MRKRVATTAQMAHAVSQRLQSTSTDMACAPRAVNADEANGEYGCIVEDGREMFLDRCDECASACNAKTLAQPAGPIEEGCEDGGVNGGSAENVPALSGCARAAGNVESAMDREYRTQRQTLA</sequence>
<evidence type="ECO:0000313" key="2">
    <source>
        <dbReference type="Proteomes" id="UP000308199"/>
    </source>
</evidence>
<dbReference type="AlphaFoldDB" id="A0A4S4LDP8"/>